<sequence length="112" mass="11406">MQLKKDLTLIQRGSRTVSEFLHAVKSPPTASLPAAPPRSVVSSPTPVPPICIVPSDDLPVTPSTPAATTIVNPAPPPGMASSAHASNSSSSETPLPIAPAPPTHAHPMVTRA</sequence>
<protein>
    <submittedName>
        <fullName evidence="2">Uncharacterized protein</fullName>
    </submittedName>
</protein>
<proteinExistence type="predicted"/>
<gene>
    <name evidence="2" type="ORF">CIPAW_04G156500</name>
</gene>
<dbReference type="Proteomes" id="UP000811609">
    <property type="component" value="Chromosome 4"/>
</dbReference>
<evidence type="ECO:0000313" key="3">
    <source>
        <dbReference type="Proteomes" id="UP000811609"/>
    </source>
</evidence>
<reference evidence="2" key="1">
    <citation type="submission" date="2020-12" db="EMBL/GenBank/DDBJ databases">
        <title>WGS assembly of Carya illinoinensis cv. Pawnee.</title>
        <authorList>
            <person name="Platts A."/>
            <person name="Shu S."/>
            <person name="Wright S."/>
            <person name="Barry K."/>
            <person name="Edger P."/>
            <person name="Pires J.C."/>
            <person name="Schmutz J."/>
        </authorList>
    </citation>
    <scope>NUCLEOTIDE SEQUENCE</scope>
    <source>
        <tissue evidence="2">Leaf</tissue>
    </source>
</reference>
<feature type="region of interest" description="Disordered" evidence="1">
    <location>
        <begin position="56"/>
        <end position="112"/>
    </location>
</feature>
<keyword evidence="3" id="KW-1185">Reference proteome</keyword>
<evidence type="ECO:0000256" key="1">
    <source>
        <dbReference type="SAM" id="MobiDB-lite"/>
    </source>
</evidence>
<dbReference type="AlphaFoldDB" id="A0A8T1QV61"/>
<accession>A0A8T1QV61</accession>
<name>A0A8T1QV61_CARIL</name>
<feature type="compositionally biased region" description="Polar residues" evidence="1">
    <location>
        <begin position="61"/>
        <end position="71"/>
    </location>
</feature>
<dbReference type="EMBL" id="CM031812">
    <property type="protein sequence ID" value="KAG6658376.1"/>
    <property type="molecule type" value="Genomic_DNA"/>
</dbReference>
<evidence type="ECO:0000313" key="2">
    <source>
        <dbReference type="EMBL" id="KAG6658376.1"/>
    </source>
</evidence>
<comment type="caution">
    <text evidence="2">The sequence shown here is derived from an EMBL/GenBank/DDBJ whole genome shotgun (WGS) entry which is preliminary data.</text>
</comment>
<organism evidence="2 3">
    <name type="scientific">Carya illinoinensis</name>
    <name type="common">Pecan</name>
    <dbReference type="NCBI Taxonomy" id="32201"/>
    <lineage>
        <taxon>Eukaryota</taxon>
        <taxon>Viridiplantae</taxon>
        <taxon>Streptophyta</taxon>
        <taxon>Embryophyta</taxon>
        <taxon>Tracheophyta</taxon>
        <taxon>Spermatophyta</taxon>
        <taxon>Magnoliopsida</taxon>
        <taxon>eudicotyledons</taxon>
        <taxon>Gunneridae</taxon>
        <taxon>Pentapetalae</taxon>
        <taxon>rosids</taxon>
        <taxon>fabids</taxon>
        <taxon>Fagales</taxon>
        <taxon>Juglandaceae</taxon>
        <taxon>Carya</taxon>
    </lineage>
</organism>
<feature type="compositionally biased region" description="Low complexity" evidence="1">
    <location>
        <begin position="80"/>
        <end position="95"/>
    </location>
</feature>
<feature type="non-terminal residue" evidence="2">
    <location>
        <position position="112"/>
    </location>
</feature>